<evidence type="ECO:0000313" key="3">
    <source>
        <dbReference type="Proteomes" id="UP001642484"/>
    </source>
</evidence>
<dbReference type="EMBL" id="CAXAMN010008335">
    <property type="protein sequence ID" value="CAK9024794.1"/>
    <property type="molecule type" value="Genomic_DNA"/>
</dbReference>
<feature type="region of interest" description="Disordered" evidence="1">
    <location>
        <begin position="11"/>
        <end position="49"/>
    </location>
</feature>
<gene>
    <name evidence="2" type="ORF">CCMP2556_LOCUS15764</name>
</gene>
<proteinExistence type="predicted"/>
<protein>
    <submittedName>
        <fullName evidence="2">Uncharacterized protein</fullName>
    </submittedName>
</protein>
<keyword evidence="3" id="KW-1185">Reference proteome</keyword>
<evidence type="ECO:0000313" key="2">
    <source>
        <dbReference type="EMBL" id="CAK9024794.1"/>
    </source>
</evidence>
<organism evidence="2 3">
    <name type="scientific">Durusdinium trenchii</name>
    <dbReference type="NCBI Taxonomy" id="1381693"/>
    <lineage>
        <taxon>Eukaryota</taxon>
        <taxon>Sar</taxon>
        <taxon>Alveolata</taxon>
        <taxon>Dinophyceae</taxon>
        <taxon>Suessiales</taxon>
        <taxon>Symbiodiniaceae</taxon>
        <taxon>Durusdinium</taxon>
    </lineage>
</organism>
<dbReference type="Proteomes" id="UP001642484">
    <property type="component" value="Unassembled WGS sequence"/>
</dbReference>
<sequence length="49" mass="5779">MVEVDELLKEIGELESEEEEELHSEVEQRGAGQRFRREWPRGYGGDMRS</sequence>
<accession>A0ABP0KDB7</accession>
<evidence type="ECO:0000256" key="1">
    <source>
        <dbReference type="SAM" id="MobiDB-lite"/>
    </source>
</evidence>
<name>A0ABP0KDB7_9DINO</name>
<feature type="compositionally biased region" description="Acidic residues" evidence="1">
    <location>
        <begin position="13"/>
        <end position="22"/>
    </location>
</feature>
<comment type="caution">
    <text evidence="2">The sequence shown here is derived from an EMBL/GenBank/DDBJ whole genome shotgun (WGS) entry which is preliminary data.</text>
</comment>
<reference evidence="2 3" key="1">
    <citation type="submission" date="2024-02" db="EMBL/GenBank/DDBJ databases">
        <authorList>
            <person name="Chen Y."/>
            <person name="Shah S."/>
            <person name="Dougan E. K."/>
            <person name="Thang M."/>
            <person name="Chan C."/>
        </authorList>
    </citation>
    <scope>NUCLEOTIDE SEQUENCE [LARGE SCALE GENOMIC DNA]</scope>
</reference>